<sequence>MAVAANIELIDLEAQTAEITQDDLDLRPWKYIGYKGFSKFAAADDDHFALRRFDRLHTRTLLRHQAKLSSLEAELDMIDDRLSSKDAPDIDNGYVIGDPDGGRVALQEMINEALQKYDSLLYHYMQLKNRPKTTPTVTRNIGLWFNNRNNPIHADEAGFLSQQDLISVARFEKPPLRTIFEQRVLLPLAKRWNRHYPRDETLLSENTTAIVAPEPIDTFLTFFIFLVATAMLVVPLWALAIVTGMFRKLGIITICLFLFLGVLNWGTLSRPFEILAATAGYSAVLVVFLQLGQSAADS</sequence>
<dbReference type="PANTHER" id="PTHR34502:SF4">
    <property type="entry name" value="DUF6594 DOMAIN-CONTAINING PROTEIN"/>
    <property type="match status" value="1"/>
</dbReference>
<proteinExistence type="predicted"/>
<reference evidence="3" key="1">
    <citation type="submission" date="2022-07" db="EMBL/GenBank/DDBJ databases">
        <title>Fungi with potential for degradation of polypropylene.</title>
        <authorList>
            <person name="Gostincar C."/>
        </authorList>
    </citation>
    <scope>NUCLEOTIDE SEQUENCE</scope>
    <source>
        <strain evidence="3">EXF-13308</strain>
    </source>
</reference>
<feature type="transmembrane region" description="Helical" evidence="1">
    <location>
        <begin position="274"/>
        <end position="292"/>
    </location>
</feature>
<evidence type="ECO:0000259" key="2">
    <source>
        <dbReference type="Pfam" id="PF20237"/>
    </source>
</evidence>
<dbReference type="PANTHER" id="PTHR34502">
    <property type="entry name" value="DUF6594 DOMAIN-CONTAINING PROTEIN-RELATED"/>
    <property type="match status" value="1"/>
</dbReference>
<protein>
    <recommendedName>
        <fullName evidence="2">DUF6594 domain-containing protein</fullName>
    </recommendedName>
</protein>
<dbReference type="Pfam" id="PF20237">
    <property type="entry name" value="DUF6594"/>
    <property type="match status" value="1"/>
</dbReference>
<comment type="caution">
    <text evidence="3">The sequence shown here is derived from an EMBL/GenBank/DDBJ whole genome shotgun (WGS) entry which is preliminary data.</text>
</comment>
<feature type="transmembrane region" description="Helical" evidence="1">
    <location>
        <begin position="249"/>
        <end position="268"/>
    </location>
</feature>
<keyword evidence="1" id="KW-0812">Transmembrane</keyword>
<evidence type="ECO:0000256" key="1">
    <source>
        <dbReference type="SAM" id="Phobius"/>
    </source>
</evidence>
<dbReference type="Proteomes" id="UP001174694">
    <property type="component" value="Unassembled WGS sequence"/>
</dbReference>
<dbReference type="InterPro" id="IPR046529">
    <property type="entry name" value="DUF6594"/>
</dbReference>
<dbReference type="AlphaFoldDB" id="A0AA38RFU6"/>
<evidence type="ECO:0000313" key="3">
    <source>
        <dbReference type="EMBL" id="KAJ9144696.1"/>
    </source>
</evidence>
<accession>A0AA38RFU6</accession>
<keyword evidence="1" id="KW-0472">Membrane</keyword>
<organism evidence="3 4">
    <name type="scientific">Pleurostoma richardsiae</name>
    <dbReference type="NCBI Taxonomy" id="41990"/>
    <lineage>
        <taxon>Eukaryota</taxon>
        <taxon>Fungi</taxon>
        <taxon>Dikarya</taxon>
        <taxon>Ascomycota</taxon>
        <taxon>Pezizomycotina</taxon>
        <taxon>Sordariomycetes</taxon>
        <taxon>Sordariomycetidae</taxon>
        <taxon>Calosphaeriales</taxon>
        <taxon>Pleurostomataceae</taxon>
        <taxon>Pleurostoma</taxon>
    </lineage>
</organism>
<gene>
    <name evidence="3" type="ORF">NKR23_g5830</name>
</gene>
<keyword evidence="1" id="KW-1133">Transmembrane helix</keyword>
<keyword evidence="4" id="KW-1185">Reference proteome</keyword>
<feature type="transmembrane region" description="Helical" evidence="1">
    <location>
        <begin position="219"/>
        <end position="242"/>
    </location>
</feature>
<evidence type="ECO:0000313" key="4">
    <source>
        <dbReference type="Proteomes" id="UP001174694"/>
    </source>
</evidence>
<dbReference type="EMBL" id="JANBVO010000016">
    <property type="protein sequence ID" value="KAJ9144696.1"/>
    <property type="molecule type" value="Genomic_DNA"/>
</dbReference>
<feature type="domain" description="DUF6594" evidence="2">
    <location>
        <begin position="34"/>
        <end position="286"/>
    </location>
</feature>
<name>A0AA38RFU6_9PEZI</name>